<keyword evidence="3" id="KW-1003">Cell membrane</keyword>
<comment type="caution">
    <text evidence="8">The sequence shown here is derived from an EMBL/GenBank/DDBJ whole genome shotgun (WGS) entry which is preliminary data.</text>
</comment>
<dbReference type="Pfam" id="PF01914">
    <property type="entry name" value="MarC"/>
    <property type="match status" value="1"/>
</dbReference>
<feature type="transmembrane region" description="Helical" evidence="7">
    <location>
        <begin position="144"/>
        <end position="165"/>
    </location>
</feature>
<sequence>MPSFDLLFNAFVTVLVTIDPPGLAPLFLALTGGMNRGERMQVAMRASIIGFAVLALFAVAGAAILAVFGITLPAFRVAGGLLLFYIAFEMIFERRQERKERSADTAITKDHIRNIAAFPLAIPLIAGPGAISATVLLSGSFPSVLGHLMLVGIIAVCIAITWLTFAAAERVDGFLGETGRSILTRLLGVILAALAVQFVADGIKALMAA</sequence>
<evidence type="ECO:0000256" key="2">
    <source>
        <dbReference type="ARBA" id="ARBA00009784"/>
    </source>
</evidence>
<dbReference type="InterPro" id="IPR002771">
    <property type="entry name" value="Multi_antbiot-R_MarC"/>
</dbReference>
<name>A0A5D4H3P8_9HYPH</name>
<comment type="subcellular location">
    <subcellularLocation>
        <location evidence="1 7">Cell membrane</location>
        <topology evidence="1 7">Multi-pass membrane protein</topology>
    </subcellularLocation>
</comment>
<evidence type="ECO:0000256" key="5">
    <source>
        <dbReference type="ARBA" id="ARBA00022989"/>
    </source>
</evidence>
<evidence type="ECO:0000313" key="8">
    <source>
        <dbReference type="EMBL" id="TYR35237.1"/>
    </source>
</evidence>
<dbReference type="AlphaFoldDB" id="A0A5D4H3P8"/>
<dbReference type="NCBIfam" id="TIGR00427">
    <property type="entry name" value="NAAT family transporter"/>
    <property type="match status" value="1"/>
</dbReference>
<reference evidence="8 9" key="2">
    <citation type="submission" date="2019-09" db="EMBL/GenBank/DDBJ databases">
        <title>Mesorhizobium sp. MaA-C15 isolated from Microcystis aeruginosa.</title>
        <authorList>
            <person name="Jeong S.E."/>
            <person name="Jin H.M."/>
            <person name="Jeon C.O."/>
        </authorList>
    </citation>
    <scope>NUCLEOTIDE SEQUENCE [LARGE SCALE GENOMIC DNA]</scope>
    <source>
        <strain evidence="8 9">MaA-C15</strain>
    </source>
</reference>
<evidence type="ECO:0000256" key="1">
    <source>
        <dbReference type="ARBA" id="ARBA00004651"/>
    </source>
</evidence>
<dbReference type="PANTHER" id="PTHR33508:SF1">
    <property type="entry name" value="UPF0056 MEMBRANE PROTEIN YHCE"/>
    <property type="match status" value="1"/>
</dbReference>
<proteinExistence type="inferred from homology"/>
<organism evidence="8 9">
    <name type="scientific">Neoaquamicrobium microcysteis</name>
    <dbReference type="NCBI Taxonomy" id="2682781"/>
    <lineage>
        <taxon>Bacteria</taxon>
        <taxon>Pseudomonadati</taxon>
        <taxon>Pseudomonadota</taxon>
        <taxon>Alphaproteobacteria</taxon>
        <taxon>Hyphomicrobiales</taxon>
        <taxon>Phyllobacteriaceae</taxon>
        <taxon>Neoaquamicrobium</taxon>
    </lineage>
</organism>
<evidence type="ECO:0000256" key="7">
    <source>
        <dbReference type="RuleBase" id="RU362048"/>
    </source>
</evidence>
<reference evidence="8 9" key="1">
    <citation type="submission" date="2019-08" db="EMBL/GenBank/DDBJ databases">
        <authorList>
            <person name="Seo Y.L."/>
        </authorList>
    </citation>
    <scope>NUCLEOTIDE SEQUENCE [LARGE SCALE GENOMIC DNA]</scope>
    <source>
        <strain evidence="8 9">MaA-C15</strain>
    </source>
</reference>
<gene>
    <name evidence="8" type="ORF">FY036_02895</name>
</gene>
<dbReference type="OrthoDB" id="21094at2"/>
<evidence type="ECO:0000313" key="9">
    <source>
        <dbReference type="Proteomes" id="UP000323258"/>
    </source>
</evidence>
<dbReference type="PANTHER" id="PTHR33508">
    <property type="entry name" value="UPF0056 MEMBRANE PROTEIN YHCE"/>
    <property type="match status" value="1"/>
</dbReference>
<dbReference type="Proteomes" id="UP000323258">
    <property type="component" value="Unassembled WGS sequence"/>
</dbReference>
<dbReference type="RefSeq" id="WP_148913201.1">
    <property type="nucleotide sequence ID" value="NZ_VSZS01000053.1"/>
</dbReference>
<feature type="transmembrane region" description="Helical" evidence="7">
    <location>
        <begin position="115"/>
        <end position="138"/>
    </location>
</feature>
<protein>
    <recommendedName>
        <fullName evidence="7">UPF0056 membrane protein</fullName>
    </recommendedName>
</protein>
<evidence type="ECO:0000256" key="4">
    <source>
        <dbReference type="ARBA" id="ARBA00022692"/>
    </source>
</evidence>
<comment type="similarity">
    <text evidence="2 7">Belongs to the UPF0056 (MarC) family.</text>
</comment>
<feature type="transmembrane region" description="Helical" evidence="7">
    <location>
        <begin position="42"/>
        <end position="68"/>
    </location>
</feature>
<keyword evidence="5 7" id="KW-1133">Transmembrane helix</keyword>
<keyword evidence="4 7" id="KW-0812">Transmembrane</keyword>
<dbReference type="GO" id="GO:0005886">
    <property type="term" value="C:plasma membrane"/>
    <property type="evidence" value="ECO:0007669"/>
    <property type="project" value="UniProtKB-SubCell"/>
</dbReference>
<dbReference type="EMBL" id="VSZS01000053">
    <property type="protein sequence ID" value="TYR35237.1"/>
    <property type="molecule type" value="Genomic_DNA"/>
</dbReference>
<accession>A0A5D4H3P8</accession>
<keyword evidence="6 7" id="KW-0472">Membrane</keyword>
<keyword evidence="9" id="KW-1185">Reference proteome</keyword>
<feature type="transmembrane region" description="Helical" evidence="7">
    <location>
        <begin position="186"/>
        <end position="207"/>
    </location>
</feature>
<feature type="transmembrane region" description="Helical" evidence="7">
    <location>
        <begin position="74"/>
        <end position="92"/>
    </location>
</feature>
<evidence type="ECO:0000256" key="3">
    <source>
        <dbReference type="ARBA" id="ARBA00022475"/>
    </source>
</evidence>
<feature type="transmembrane region" description="Helical" evidence="7">
    <location>
        <begin position="6"/>
        <end position="30"/>
    </location>
</feature>
<evidence type="ECO:0000256" key="6">
    <source>
        <dbReference type="ARBA" id="ARBA00023136"/>
    </source>
</evidence>